<dbReference type="InterPro" id="IPR036322">
    <property type="entry name" value="WD40_repeat_dom_sf"/>
</dbReference>
<dbReference type="Gene3D" id="2.130.10.10">
    <property type="entry name" value="YVTN repeat-like/Quinoprotein amine dehydrogenase"/>
    <property type="match status" value="1"/>
</dbReference>
<dbReference type="Pfam" id="PF00400">
    <property type="entry name" value="WD40"/>
    <property type="match status" value="2"/>
</dbReference>
<feature type="non-terminal residue" evidence="5">
    <location>
        <position position="66"/>
    </location>
</feature>
<protein>
    <submittedName>
        <fullName evidence="5">Uncharacterized protein</fullName>
    </submittedName>
</protein>
<dbReference type="STRING" id="45351.A7S088"/>
<dbReference type="InParanoid" id="A7S088"/>
<feature type="repeat" description="WD" evidence="4">
    <location>
        <begin position="1"/>
        <end position="25"/>
    </location>
</feature>
<dbReference type="Proteomes" id="UP000001593">
    <property type="component" value="Unassembled WGS sequence"/>
</dbReference>
<evidence type="ECO:0000256" key="3">
    <source>
        <dbReference type="ARBA" id="ARBA00022737"/>
    </source>
</evidence>
<reference evidence="5 6" key="1">
    <citation type="journal article" date="2007" name="Science">
        <title>Sea anemone genome reveals ancestral eumetazoan gene repertoire and genomic organization.</title>
        <authorList>
            <person name="Putnam N.H."/>
            <person name="Srivastava M."/>
            <person name="Hellsten U."/>
            <person name="Dirks B."/>
            <person name="Chapman J."/>
            <person name="Salamov A."/>
            <person name="Terry A."/>
            <person name="Shapiro H."/>
            <person name="Lindquist E."/>
            <person name="Kapitonov V.V."/>
            <person name="Jurka J."/>
            <person name="Genikhovich G."/>
            <person name="Grigoriev I.V."/>
            <person name="Lucas S.M."/>
            <person name="Steele R.E."/>
            <person name="Finnerty J.R."/>
            <person name="Technau U."/>
            <person name="Martindale M.Q."/>
            <person name="Rokhsar D.S."/>
        </authorList>
    </citation>
    <scope>NUCLEOTIDE SEQUENCE [LARGE SCALE GENOMIC DNA]</scope>
    <source>
        <strain evidence="6">CH2 X CH6</strain>
    </source>
</reference>
<proteinExistence type="predicted"/>
<dbReference type="HOGENOM" id="CLU_2838583_0_0_1"/>
<keyword evidence="3" id="KW-0677">Repeat</keyword>
<dbReference type="PANTHER" id="PTHR19849:SF0">
    <property type="entry name" value="PHOSPHOLIPASE A-2-ACTIVATING PROTEIN"/>
    <property type="match status" value="1"/>
</dbReference>
<dbReference type="InterPro" id="IPR019775">
    <property type="entry name" value="WD40_repeat_CS"/>
</dbReference>
<dbReference type="PROSITE" id="PS00678">
    <property type="entry name" value="WD_REPEATS_1"/>
    <property type="match status" value="1"/>
</dbReference>
<dbReference type="AlphaFoldDB" id="A7S088"/>
<keyword evidence="6" id="KW-1185">Reference proteome</keyword>
<dbReference type="PANTHER" id="PTHR19849">
    <property type="entry name" value="PHOSPHOLIPASE A-2-ACTIVATING PROTEIN"/>
    <property type="match status" value="1"/>
</dbReference>
<evidence type="ECO:0000313" key="5">
    <source>
        <dbReference type="EMBL" id="EDO42976.1"/>
    </source>
</evidence>
<dbReference type="PROSITE" id="PS50082">
    <property type="entry name" value="WD_REPEATS_2"/>
    <property type="match status" value="2"/>
</dbReference>
<evidence type="ECO:0000256" key="2">
    <source>
        <dbReference type="ARBA" id="ARBA00022574"/>
    </source>
</evidence>
<gene>
    <name evidence="5" type="ORF">NEMVEDRAFT_v1g99564</name>
</gene>
<evidence type="ECO:0000256" key="1">
    <source>
        <dbReference type="ARBA" id="ARBA00022490"/>
    </source>
</evidence>
<keyword evidence="2 4" id="KW-0853">WD repeat</keyword>
<evidence type="ECO:0000256" key="4">
    <source>
        <dbReference type="PROSITE-ProRule" id="PRU00221"/>
    </source>
</evidence>
<dbReference type="PROSITE" id="PS50294">
    <property type="entry name" value="WD_REPEATS_REGION"/>
    <property type="match status" value="1"/>
</dbReference>
<dbReference type="InterPro" id="IPR001680">
    <property type="entry name" value="WD40_rpt"/>
</dbReference>
<feature type="non-terminal residue" evidence="5">
    <location>
        <position position="1"/>
    </location>
</feature>
<dbReference type="OrthoDB" id="2095648at2759"/>
<feature type="repeat" description="WD" evidence="4">
    <location>
        <begin position="26"/>
        <end position="58"/>
    </location>
</feature>
<dbReference type="KEGG" id="nve:5514823"/>
<dbReference type="EMBL" id="DS469559">
    <property type="protein sequence ID" value="EDO42976.1"/>
    <property type="molecule type" value="Genomic_DNA"/>
</dbReference>
<dbReference type="PhylomeDB" id="A7S088"/>
<name>A7S088_NEMVE</name>
<accession>A7S088</accession>
<dbReference type="InterPro" id="IPR015943">
    <property type="entry name" value="WD40/YVTN_repeat-like_dom_sf"/>
</dbReference>
<sequence>DLIVSGSQDNSISIWDMDKGVCLLSLFGHTHCVNSVSVQEGIIISGADETSAKVWDFEQVLYVYLG</sequence>
<dbReference type="SUPFAM" id="SSF50978">
    <property type="entry name" value="WD40 repeat-like"/>
    <property type="match status" value="1"/>
</dbReference>
<evidence type="ECO:0000313" key="6">
    <source>
        <dbReference type="Proteomes" id="UP000001593"/>
    </source>
</evidence>
<keyword evidence="1" id="KW-0963">Cytoplasm</keyword>
<organism evidence="5 6">
    <name type="scientific">Nematostella vectensis</name>
    <name type="common">Starlet sea anemone</name>
    <dbReference type="NCBI Taxonomy" id="45351"/>
    <lineage>
        <taxon>Eukaryota</taxon>
        <taxon>Metazoa</taxon>
        <taxon>Cnidaria</taxon>
        <taxon>Anthozoa</taxon>
        <taxon>Hexacorallia</taxon>
        <taxon>Actiniaria</taxon>
        <taxon>Edwardsiidae</taxon>
        <taxon>Nematostella</taxon>
    </lineage>
</organism>
<dbReference type="GO" id="GO:0005737">
    <property type="term" value="C:cytoplasm"/>
    <property type="evidence" value="ECO:0007669"/>
    <property type="project" value="UniProtKB-ARBA"/>
</dbReference>
<dbReference type="eggNOG" id="KOG0274">
    <property type="taxonomic scope" value="Eukaryota"/>
</dbReference>